<accession>A0A2G5DA96</accession>
<protein>
    <recommendedName>
        <fullName evidence="1">N-acetyltransferase domain-containing protein</fullName>
    </recommendedName>
</protein>
<keyword evidence="3" id="KW-1185">Reference proteome</keyword>
<dbReference type="OrthoDB" id="2017234at2759"/>
<dbReference type="PROSITE" id="PS51186">
    <property type="entry name" value="GNAT"/>
    <property type="match status" value="1"/>
</dbReference>
<name>A0A2G5DA96_AQUCA</name>
<dbReference type="SUPFAM" id="SSF55729">
    <property type="entry name" value="Acyl-CoA N-acyltransferases (Nat)"/>
    <property type="match status" value="1"/>
</dbReference>
<sequence>MAATISFPFLQQQERSLFSNTHFFKPPQKLSKTRKSSYSFQKNSKFGRFNLTPSFSSDSSLHSSTESSSSSVSSEAYLIDTLRTGKFLTTKELEKLQILENFRYLHEFESGSSLCIRVMRQEEMDITVGLLSESFGESMSLPLKYVNVLAYLVKQYMIERRALMPHTATLIGYYRERDEEEEEVMAGTVEISFDKKGANSSPPSPTPPKESPYICNMTVKKSLRRRGIGWHLLKACEELICRMGTSREVYLHCRMIDAAPFNMYSKAGYNVIKTDNIFILLTLQRRKHLMCKKLPVINNTSDSDISCFDSTITSNITSDSDLSSIDSDISSGSTSELEISSFEDNIIL</sequence>
<dbReference type="InterPro" id="IPR016181">
    <property type="entry name" value="Acyl_CoA_acyltransferase"/>
</dbReference>
<dbReference type="EMBL" id="KZ305042">
    <property type="protein sequence ID" value="PIA40416.1"/>
    <property type="molecule type" value="Genomic_DNA"/>
</dbReference>
<feature type="domain" description="N-acetyltransferase" evidence="1">
    <location>
        <begin position="114"/>
        <end position="295"/>
    </location>
</feature>
<dbReference type="AlphaFoldDB" id="A0A2G5DA96"/>
<dbReference type="Gene3D" id="3.40.630.30">
    <property type="match status" value="1"/>
</dbReference>
<dbReference type="CDD" id="cd04301">
    <property type="entry name" value="NAT_SF"/>
    <property type="match status" value="1"/>
</dbReference>
<dbReference type="FunCoup" id="A0A2G5DA96">
    <property type="interactions" value="1809"/>
</dbReference>
<dbReference type="InParanoid" id="A0A2G5DA96"/>
<dbReference type="InterPro" id="IPR000182">
    <property type="entry name" value="GNAT_dom"/>
</dbReference>
<dbReference type="PANTHER" id="PTHR47489:SF2">
    <property type="entry name" value="GCN5-RELATED N-ACETYLTRANSFERASE 5, CHLOROPLASTIC"/>
    <property type="match status" value="1"/>
</dbReference>
<gene>
    <name evidence="2" type="ORF">AQUCO_02500249v1</name>
</gene>
<dbReference type="PANTHER" id="PTHR47489">
    <property type="entry name" value="ACYL-COA N-ACYLTRANSFERASES (NAT) SUPERFAMILY PROTEIN"/>
    <property type="match status" value="1"/>
</dbReference>
<dbReference type="STRING" id="218851.A0A2G5DA96"/>
<organism evidence="2 3">
    <name type="scientific">Aquilegia coerulea</name>
    <name type="common">Rocky mountain columbine</name>
    <dbReference type="NCBI Taxonomy" id="218851"/>
    <lineage>
        <taxon>Eukaryota</taxon>
        <taxon>Viridiplantae</taxon>
        <taxon>Streptophyta</taxon>
        <taxon>Embryophyta</taxon>
        <taxon>Tracheophyta</taxon>
        <taxon>Spermatophyta</taxon>
        <taxon>Magnoliopsida</taxon>
        <taxon>Ranunculales</taxon>
        <taxon>Ranunculaceae</taxon>
        <taxon>Thalictroideae</taxon>
        <taxon>Aquilegia</taxon>
    </lineage>
</organism>
<evidence type="ECO:0000259" key="1">
    <source>
        <dbReference type="PROSITE" id="PS51186"/>
    </source>
</evidence>
<dbReference type="Pfam" id="PF00583">
    <property type="entry name" value="Acetyltransf_1"/>
    <property type="match status" value="1"/>
</dbReference>
<dbReference type="Proteomes" id="UP000230069">
    <property type="component" value="Unassembled WGS sequence"/>
</dbReference>
<reference evidence="2 3" key="1">
    <citation type="submission" date="2017-09" db="EMBL/GenBank/DDBJ databases">
        <title>WGS assembly of Aquilegia coerulea Goldsmith.</title>
        <authorList>
            <person name="Hodges S."/>
            <person name="Kramer E."/>
            <person name="Nordborg M."/>
            <person name="Tomkins J."/>
            <person name="Borevitz J."/>
            <person name="Derieg N."/>
            <person name="Yan J."/>
            <person name="Mihaltcheva S."/>
            <person name="Hayes R.D."/>
            <person name="Rokhsar D."/>
        </authorList>
    </citation>
    <scope>NUCLEOTIDE SEQUENCE [LARGE SCALE GENOMIC DNA]</scope>
    <source>
        <strain evidence="3">cv. Goldsmith</strain>
    </source>
</reference>
<evidence type="ECO:0000313" key="3">
    <source>
        <dbReference type="Proteomes" id="UP000230069"/>
    </source>
</evidence>
<dbReference type="GO" id="GO:0016747">
    <property type="term" value="F:acyltransferase activity, transferring groups other than amino-acyl groups"/>
    <property type="evidence" value="ECO:0007669"/>
    <property type="project" value="InterPro"/>
</dbReference>
<proteinExistence type="predicted"/>
<evidence type="ECO:0000313" key="2">
    <source>
        <dbReference type="EMBL" id="PIA40416.1"/>
    </source>
</evidence>